<reference evidence="7" key="1">
    <citation type="submission" date="2024-02" db="EMBL/GenBank/DDBJ databases">
        <authorList>
            <consortium name="ELIXIR-Norway"/>
            <consortium name="Elixir Norway"/>
        </authorList>
    </citation>
    <scope>NUCLEOTIDE SEQUENCE</scope>
</reference>
<feature type="region of interest" description="Disordered" evidence="5">
    <location>
        <begin position="39"/>
        <end position="128"/>
    </location>
</feature>
<evidence type="ECO:0000256" key="5">
    <source>
        <dbReference type="SAM" id="MobiDB-lite"/>
    </source>
</evidence>
<keyword evidence="4" id="KW-0863">Zinc-finger</keyword>
<proteinExistence type="inferred from homology"/>
<feature type="compositionally biased region" description="Pro residues" evidence="5">
    <location>
        <begin position="101"/>
        <end position="121"/>
    </location>
</feature>
<feature type="compositionally biased region" description="Polar residues" evidence="5">
    <location>
        <begin position="39"/>
        <end position="51"/>
    </location>
</feature>
<evidence type="ECO:0000256" key="4">
    <source>
        <dbReference type="PROSITE-ProRule" id="PRU00047"/>
    </source>
</evidence>
<dbReference type="Gene3D" id="4.10.60.10">
    <property type="entry name" value="Zinc finger, CCHC-type"/>
    <property type="match status" value="1"/>
</dbReference>
<keyword evidence="2" id="KW-0378">Hydrolase</keyword>
<keyword evidence="8" id="KW-1185">Reference proteome</keyword>
<gene>
    <name evidence="7" type="ORF">CSSPJE1EN1_LOCUS27712</name>
</gene>
<dbReference type="PANTHER" id="PTHR46020:SF4">
    <property type="entry name" value="OS04G0650200 PROTEIN"/>
    <property type="match status" value="1"/>
</dbReference>
<dbReference type="PROSITE" id="PS50158">
    <property type="entry name" value="ZF_CCHC"/>
    <property type="match status" value="1"/>
</dbReference>
<keyword evidence="3" id="KW-0443">Lipid metabolism</keyword>
<evidence type="ECO:0000259" key="6">
    <source>
        <dbReference type="PROSITE" id="PS50158"/>
    </source>
</evidence>
<keyword evidence="4" id="KW-0862">Zinc</keyword>
<dbReference type="InterPro" id="IPR036514">
    <property type="entry name" value="SGNH_hydro_sf"/>
</dbReference>
<comment type="similarity">
    <text evidence="1">Belongs to the 'GDSL' lipolytic enzyme family.</text>
</comment>
<dbReference type="Gene3D" id="3.40.50.1110">
    <property type="entry name" value="SGNH hydrolase"/>
    <property type="match status" value="1"/>
</dbReference>
<dbReference type="SUPFAM" id="SSF52266">
    <property type="entry name" value="SGNH hydrolase"/>
    <property type="match status" value="1"/>
</dbReference>
<comment type="caution">
    <text evidence="7">The sequence shown here is derived from an EMBL/GenBank/DDBJ whole genome shotgun (WGS) entry which is preliminary data.</text>
</comment>
<dbReference type="Pfam" id="PF00657">
    <property type="entry name" value="Lipase_GDSL"/>
    <property type="match status" value="1"/>
</dbReference>
<dbReference type="EMBL" id="CAXAQS010000604">
    <property type="protein sequence ID" value="CAK9252334.1"/>
    <property type="molecule type" value="Genomic_DNA"/>
</dbReference>
<dbReference type="InterPro" id="IPR001087">
    <property type="entry name" value="GDSL"/>
</dbReference>
<evidence type="ECO:0000313" key="7">
    <source>
        <dbReference type="EMBL" id="CAK9252334.1"/>
    </source>
</evidence>
<evidence type="ECO:0000313" key="8">
    <source>
        <dbReference type="Proteomes" id="UP001497444"/>
    </source>
</evidence>
<protein>
    <recommendedName>
        <fullName evidence="6">CCHC-type domain-containing protein</fullName>
    </recommendedName>
</protein>
<keyword evidence="4" id="KW-0479">Metal-binding</keyword>
<name>A0ABP0VD11_9BRYO</name>
<accession>A0ABP0VD11</accession>
<dbReference type="Proteomes" id="UP001497444">
    <property type="component" value="Unassembled WGS sequence"/>
</dbReference>
<evidence type="ECO:0000256" key="2">
    <source>
        <dbReference type="ARBA" id="ARBA00022801"/>
    </source>
</evidence>
<organism evidence="7 8">
    <name type="scientific">Sphagnum jensenii</name>
    <dbReference type="NCBI Taxonomy" id="128206"/>
    <lineage>
        <taxon>Eukaryota</taxon>
        <taxon>Viridiplantae</taxon>
        <taxon>Streptophyta</taxon>
        <taxon>Embryophyta</taxon>
        <taxon>Bryophyta</taxon>
        <taxon>Sphagnophytina</taxon>
        <taxon>Sphagnopsida</taxon>
        <taxon>Sphagnales</taxon>
        <taxon>Sphagnaceae</taxon>
        <taxon>Sphagnum</taxon>
    </lineage>
</organism>
<evidence type="ECO:0000256" key="3">
    <source>
        <dbReference type="ARBA" id="ARBA00023098"/>
    </source>
</evidence>
<feature type="domain" description="CCHC-type" evidence="6">
    <location>
        <begin position="24"/>
        <end position="37"/>
    </location>
</feature>
<sequence length="457" mass="50040">MAEGASTTDTIRQWILYFGLPNQCRKCRKFGHLARTCTTNKSKPQEGFTQRSPHESREARNSSAEPTRSPPRKQSGPPSKALADPRTTAKTNVREEARPLSGPPLPGPSPPTSIGYSPPPNSRKSGPQLFVHGAPEGFYAFGDSYTDTGNTGADWVPNGITWPGYPDGRLSDGRNQVDYFAELFGLPSPTVFEHMKSNGMKSEGGVNFGVSGAGITYAWGRASLDTQVDNFEGLVKGGILTKSHLERSVALVCIGVNDYSTFNLFQHTPEALPTLITTVVDGIALNLLRIHELGIQHIMVATMVPLACVPYTTFVNNFTTCVNNQTISNETIQHNSLLEDRVKLLNKVLPEADIIIINQTKAMETLFHNGQEYGFVNPFSPCCTGGNTETTVTNCGVTDDDGKPMYHLCKDPSRAVIFDFIHPTQAAWKTIVHLYSSTPGFTHFGPKLNTWIKQHDI</sequence>
<evidence type="ECO:0000256" key="1">
    <source>
        <dbReference type="ARBA" id="ARBA00008668"/>
    </source>
</evidence>
<dbReference type="InterPro" id="IPR001878">
    <property type="entry name" value="Znf_CCHC"/>
</dbReference>
<dbReference type="PANTHER" id="PTHR46020">
    <property type="entry name" value="OSJNBB0059K02.9 PROTEIN"/>
    <property type="match status" value="1"/>
</dbReference>